<feature type="region of interest" description="Disordered" evidence="5">
    <location>
        <begin position="300"/>
        <end position="496"/>
    </location>
</feature>
<feature type="compositionally biased region" description="Basic residues" evidence="5">
    <location>
        <begin position="550"/>
        <end position="561"/>
    </location>
</feature>
<evidence type="ECO:0000256" key="2">
    <source>
        <dbReference type="ARBA" id="ARBA00011695"/>
    </source>
</evidence>
<feature type="region of interest" description="Disordered" evidence="5">
    <location>
        <begin position="531"/>
        <end position="561"/>
    </location>
</feature>
<dbReference type="GO" id="GO:0019212">
    <property type="term" value="F:phosphatase inhibitor activity"/>
    <property type="evidence" value="ECO:0007669"/>
    <property type="project" value="TreeGrafter"/>
</dbReference>
<dbReference type="Proteomes" id="UP000053660">
    <property type="component" value="Unassembled WGS sequence"/>
</dbReference>
<dbReference type="EMBL" id="KN564870">
    <property type="protein sequence ID" value="KHJ85212.1"/>
    <property type="molecule type" value="Genomic_DNA"/>
</dbReference>
<dbReference type="SUPFAM" id="SSF46579">
    <property type="entry name" value="Prefoldin"/>
    <property type="match status" value="1"/>
</dbReference>
<dbReference type="GO" id="GO:0005634">
    <property type="term" value="C:nucleus"/>
    <property type="evidence" value="ECO:0007669"/>
    <property type="project" value="UniProtKB-SubCell"/>
</dbReference>
<name>A0A0B1SNX9_OESDE</name>
<organism evidence="6 7">
    <name type="scientific">Oesophagostomum dentatum</name>
    <name type="common">Nodular worm</name>
    <dbReference type="NCBI Taxonomy" id="61180"/>
    <lineage>
        <taxon>Eukaryota</taxon>
        <taxon>Metazoa</taxon>
        <taxon>Ecdysozoa</taxon>
        <taxon>Nematoda</taxon>
        <taxon>Chromadorea</taxon>
        <taxon>Rhabditida</taxon>
        <taxon>Rhabditina</taxon>
        <taxon>Rhabditomorpha</taxon>
        <taxon>Strongyloidea</taxon>
        <taxon>Strongylidae</taxon>
        <taxon>Oesophagostomum</taxon>
    </lineage>
</organism>
<dbReference type="GO" id="GO:0003682">
    <property type="term" value="F:chromatin binding"/>
    <property type="evidence" value="ECO:0007669"/>
    <property type="project" value="TreeGrafter"/>
</dbReference>
<feature type="compositionally biased region" description="Basic and acidic residues" evidence="5">
    <location>
        <begin position="190"/>
        <end position="201"/>
    </location>
</feature>
<keyword evidence="7" id="KW-1185">Reference proteome</keyword>
<protein>
    <recommendedName>
        <fullName evidence="8">Prefoldin, alpha subunit</fullName>
    </recommendedName>
</protein>
<dbReference type="AlphaFoldDB" id="A0A0B1SNX9"/>
<dbReference type="InterPro" id="IPR004127">
    <property type="entry name" value="Prefoldin_subunit_alpha"/>
</dbReference>
<dbReference type="InterPro" id="IPR052255">
    <property type="entry name" value="RNA_pol_II_subunit5-mediator"/>
</dbReference>
<dbReference type="GO" id="GO:0000122">
    <property type="term" value="P:negative regulation of transcription by RNA polymerase II"/>
    <property type="evidence" value="ECO:0007669"/>
    <property type="project" value="TreeGrafter"/>
</dbReference>
<evidence type="ECO:0000256" key="5">
    <source>
        <dbReference type="SAM" id="MobiDB-lite"/>
    </source>
</evidence>
<dbReference type="InterPro" id="IPR009053">
    <property type="entry name" value="Prefoldin"/>
</dbReference>
<accession>A0A0B1SNX9</accession>
<evidence type="ECO:0008006" key="8">
    <source>
        <dbReference type="Google" id="ProtNLM"/>
    </source>
</evidence>
<feature type="non-terminal residue" evidence="6">
    <location>
        <position position="1"/>
    </location>
</feature>
<dbReference type="PANTHER" id="PTHR15111">
    <property type="entry name" value="RNA POLYMERASE II SUBUNIT 5-MEDIATING PROTEIN NNX3"/>
    <property type="match status" value="1"/>
</dbReference>
<feature type="region of interest" description="Disordered" evidence="5">
    <location>
        <begin position="181"/>
        <end position="240"/>
    </location>
</feature>
<feature type="compositionally biased region" description="Basic residues" evidence="5">
    <location>
        <begin position="437"/>
        <end position="446"/>
    </location>
</feature>
<dbReference type="OrthoDB" id="21413at2759"/>
<evidence type="ECO:0000256" key="3">
    <source>
        <dbReference type="ARBA" id="ARBA00023242"/>
    </source>
</evidence>
<dbReference type="Gene3D" id="1.10.287.370">
    <property type="match status" value="1"/>
</dbReference>
<sequence length="561" mass="61523">FLFQCPIGSVGFLSANIVHTNEVLVGLGDGYFVDTTCYDAVEILKRRRKVVEKGIADLHEHEKLLENYSKYAKQLFENQGNSDEVEIREEYDEEKEAELRRKRRARKAEPHPITRTMADVNAEAELMRRLEELEQQELRNGELEPSIEDALKVEDDEPPPTLEKILEKLDDEDTKCLMSILSSDKSGGLNEKEQTAEDKPTTSKAALVNEEEKSASSEVAAEVKEQVSSDKSEAKGLEASEASKIRVSEIIELPIKRKVVGQSAGKESAAASEGHEKGVSTGYFRGDDLMRMLAEQEQECEENIQAYQPPPGISTEAYQRILRTVEEMNDDDDETSEDDDAGENGRILKERNVNGATNTAAVRNSEGSDLDSDDLSEPDSNPDNRVTVGPFTVQNLGPNAPLISSGSADGVSGKTDEKKIPATGGEENTIPSAKGDKKAKPRKKKSVAFAANLEDATVIDKNAPPSDVRPEPFPSTSETKTTSILRNAGEKTPTDPKLLAEMSTKEEPHKVVLPGSKAAFTGIVQERNVDVLDSGDAPSADSEESAKPKSLFKMKRLRNHV</sequence>
<feature type="compositionally biased region" description="Polar residues" evidence="5">
    <location>
        <begin position="474"/>
        <end position="485"/>
    </location>
</feature>
<evidence type="ECO:0000313" key="7">
    <source>
        <dbReference type="Proteomes" id="UP000053660"/>
    </source>
</evidence>
<dbReference type="Pfam" id="PF02996">
    <property type="entry name" value="Prefoldin"/>
    <property type="match status" value="1"/>
</dbReference>
<evidence type="ECO:0000256" key="4">
    <source>
        <dbReference type="ARBA" id="ARBA00038295"/>
    </source>
</evidence>
<dbReference type="PANTHER" id="PTHR15111:SF0">
    <property type="entry name" value="UNCONVENTIONAL PREFOLDIN RPB5 INTERACTOR 1"/>
    <property type="match status" value="1"/>
</dbReference>
<evidence type="ECO:0000256" key="1">
    <source>
        <dbReference type="ARBA" id="ARBA00004123"/>
    </source>
</evidence>
<dbReference type="GO" id="GO:0003714">
    <property type="term" value="F:transcription corepressor activity"/>
    <property type="evidence" value="ECO:0007669"/>
    <property type="project" value="TreeGrafter"/>
</dbReference>
<keyword evidence="3" id="KW-0539">Nucleus</keyword>
<proteinExistence type="inferred from homology"/>
<comment type="subcellular location">
    <subcellularLocation>
        <location evidence="1">Nucleus</location>
    </subcellularLocation>
</comment>
<comment type="similarity">
    <text evidence="4">Belongs to the RNA polymerase II subunit 5-mediating protein family.</text>
</comment>
<feature type="compositionally biased region" description="Polar residues" evidence="5">
    <location>
        <begin position="392"/>
        <end position="407"/>
    </location>
</feature>
<gene>
    <name evidence="6" type="ORF">OESDEN_15066</name>
</gene>
<reference evidence="6 7" key="1">
    <citation type="submission" date="2014-03" db="EMBL/GenBank/DDBJ databases">
        <title>Draft genome of the hookworm Oesophagostomum dentatum.</title>
        <authorList>
            <person name="Mitreva M."/>
        </authorList>
    </citation>
    <scope>NUCLEOTIDE SEQUENCE [LARGE SCALE GENOMIC DNA]</scope>
    <source>
        <strain evidence="6 7">OD-Hann</strain>
    </source>
</reference>
<evidence type="ECO:0000313" key="6">
    <source>
        <dbReference type="EMBL" id="KHJ85212.1"/>
    </source>
</evidence>
<feature type="compositionally biased region" description="Acidic residues" evidence="5">
    <location>
        <begin position="327"/>
        <end position="342"/>
    </location>
</feature>
<comment type="subunit">
    <text evidence="2">Heterohexamer of two PFD-alpha type and four PFD-beta type subunits.</text>
</comment>
<feature type="compositionally biased region" description="Acidic residues" evidence="5">
    <location>
        <begin position="368"/>
        <end position="377"/>
    </location>
</feature>
<feature type="compositionally biased region" description="Basic and acidic residues" evidence="5">
    <location>
        <begin position="210"/>
        <end position="240"/>
    </location>
</feature>
<dbReference type="CDD" id="cd23159">
    <property type="entry name" value="Prefoldin_URI1"/>
    <property type="match status" value="1"/>
</dbReference>